<dbReference type="Proteomes" id="UP000070501">
    <property type="component" value="Unassembled WGS sequence"/>
</dbReference>
<reference evidence="3" key="1">
    <citation type="submission" date="2016-02" db="EMBL/GenBank/DDBJ databases">
        <title>Draft genome sequence of Microdochium bolleyi, a fungal endophyte of beachgrass.</title>
        <authorList>
            <consortium name="DOE Joint Genome Institute"/>
            <person name="David A.S."/>
            <person name="May G."/>
            <person name="Haridas S."/>
            <person name="Lim J."/>
            <person name="Wang M."/>
            <person name="Labutti K."/>
            <person name="Lipzen A."/>
            <person name="Barry K."/>
            <person name="Grigoriev I.V."/>
        </authorList>
    </citation>
    <scope>NUCLEOTIDE SEQUENCE [LARGE SCALE GENOMIC DNA]</scope>
    <source>
        <strain evidence="3">J235TASD1</strain>
    </source>
</reference>
<sequence length="310" mass="33725">MTSLTPPTSYAAGGAVLDAEHLSVLNLAIRRVLETEAAADTFAQILDGLPTAAAALDRYEHRIYPEHPVHGHTSVGREAVAMTGQFCGALTCVICASRTRCVSAKSERPNQAVGVHWCSSADMPDLKNYKSFESLQRSRPGKRPYDLAILELVAEAVHQIAVHLFQKDLRLHDSSSSSSVVVKGEAVGGGVLTVERITTWRRPARNPGYPPQEPWPTLFAHPMFTAHEQYPAGVADVVGYWAEDRIFGGVILFDRHRRLAEMRDDDDEDDDDRQEGDDKPGGGGGGGGGVYFNSARPGGTYKIFRLSPSQ</sequence>
<proteinExistence type="predicted"/>
<name>A0A136J3W0_9PEZI</name>
<evidence type="ECO:0000313" key="3">
    <source>
        <dbReference type="Proteomes" id="UP000070501"/>
    </source>
</evidence>
<dbReference type="EMBL" id="KQ964249">
    <property type="protein sequence ID" value="KXJ91891.1"/>
    <property type="molecule type" value="Genomic_DNA"/>
</dbReference>
<evidence type="ECO:0000256" key="1">
    <source>
        <dbReference type="SAM" id="MobiDB-lite"/>
    </source>
</evidence>
<dbReference type="OrthoDB" id="5346581at2759"/>
<accession>A0A136J3W0</accession>
<feature type="compositionally biased region" description="Acidic residues" evidence="1">
    <location>
        <begin position="263"/>
        <end position="275"/>
    </location>
</feature>
<feature type="compositionally biased region" description="Gly residues" evidence="1">
    <location>
        <begin position="281"/>
        <end position="290"/>
    </location>
</feature>
<protein>
    <submittedName>
        <fullName evidence="2">Uncharacterized protein</fullName>
    </submittedName>
</protein>
<feature type="region of interest" description="Disordered" evidence="1">
    <location>
        <begin position="263"/>
        <end position="300"/>
    </location>
</feature>
<dbReference type="InParanoid" id="A0A136J3W0"/>
<organism evidence="2 3">
    <name type="scientific">Microdochium bolleyi</name>
    <dbReference type="NCBI Taxonomy" id="196109"/>
    <lineage>
        <taxon>Eukaryota</taxon>
        <taxon>Fungi</taxon>
        <taxon>Dikarya</taxon>
        <taxon>Ascomycota</taxon>
        <taxon>Pezizomycotina</taxon>
        <taxon>Sordariomycetes</taxon>
        <taxon>Xylariomycetidae</taxon>
        <taxon>Xylariales</taxon>
        <taxon>Microdochiaceae</taxon>
        <taxon>Microdochium</taxon>
    </lineage>
</organism>
<gene>
    <name evidence="2" type="ORF">Micbo1qcDRAFT_233252</name>
</gene>
<evidence type="ECO:0000313" key="2">
    <source>
        <dbReference type="EMBL" id="KXJ91891.1"/>
    </source>
</evidence>
<keyword evidence="3" id="KW-1185">Reference proteome</keyword>
<dbReference type="AlphaFoldDB" id="A0A136J3W0"/>